<accession>A0A336LR38</accession>
<proteinExistence type="inferred from homology"/>
<keyword evidence="5 10" id="KW-0521">NADP</keyword>
<dbReference type="GO" id="GO:0080019">
    <property type="term" value="F:alcohol-forming very long-chain fatty acyl-CoA reductase activity"/>
    <property type="evidence" value="ECO:0007669"/>
    <property type="project" value="InterPro"/>
</dbReference>
<evidence type="ECO:0000256" key="4">
    <source>
        <dbReference type="ARBA" id="ARBA00022692"/>
    </source>
</evidence>
<dbReference type="Gene3D" id="3.40.50.720">
    <property type="entry name" value="NAD(P)-binding Rossmann-like Domain"/>
    <property type="match status" value="1"/>
</dbReference>
<evidence type="ECO:0000256" key="8">
    <source>
        <dbReference type="ARBA" id="ARBA00023136"/>
    </source>
</evidence>
<dbReference type="GO" id="GO:0102965">
    <property type="term" value="F:alcohol-forming long-chain fatty acyl-CoA reductase activity"/>
    <property type="evidence" value="ECO:0007669"/>
    <property type="project" value="UniProtKB-EC"/>
</dbReference>
<evidence type="ECO:0000259" key="11">
    <source>
        <dbReference type="Pfam" id="PF03015"/>
    </source>
</evidence>
<dbReference type="CDD" id="cd05236">
    <property type="entry name" value="FAR-N_SDR_e"/>
    <property type="match status" value="1"/>
</dbReference>
<keyword evidence="3 10" id="KW-0444">Lipid biosynthesis</keyword>
<dbReference type="AlphaFoldDB" id="A0A336LR38"/>
<dbReference type="GO" id="GO:0035336">
    <property type="term" value="P:long-chain fatty-acyl-CoA metabolic process"/>
    <property type="evidence" value="ECO:0007669"/>
    <property type="project" value="TreeGrafter"/>
</dbReference>
<dbReference type="GO" id="GO:0005777">
    <property type="term" value="C:peroxisome"/>
    <property type="evidence" value="ECO:0007669"/>
    <property type="project" value="TreeGrafter"/>
</dbReference>
<comment type="function">
    <text evidence="10">Catalyzes the reduction of fatty acyl-CoA to fatty alcohols.</text>
</comment>
<dbReference type="InterPro" id="IPR013120">
    <property type="entry name" value="FAR_NAD-bd"/>
</dbReference>
<dbReference type="Pfam" id="PF03015">
    <property type="entry name" value="Sterile"/>
    <property type="match status" value="1"/>
</dbReference>
<dbReference type="FunFam" id="3.40.50.720:FF:000143">
    <property type="entry name" value="Fatty acyl-CoA reductase"/>
    <property type="match status" value="1"/>
</dbReference>
<dbReference type="InterPro" id="IPR026055">
    <property type="entry name" value="FAR"/>
</dbReference>
<protein>
    <recommendedName>
        <fullName evidence="10">Fatty acyl-CoA reductase</fullName>
        <ecNumber evidence="10">1.2.1.84</ecNumber>
    </recommendedName>
</protein>
<dbReference type="GO" id="GO:0016020">
    <property type="term" value="C:membrane"/>
    <property type="evidence" value="ECO:0007669"/>
    <property type="project" value="UniProtKB-SubCell"/>
</dbReference>
<evidence type="ECO:0000256" key="3">
    <source>
        <dbReference type="ARBA" id="ARBA00022516"/>
    </source>
</evidence>
<evidence type="ECO:0000256" key="6">
    <source>
        <dbReference type="ARBA" id="ARBA00022989"/>
    </source>
</evidence>
<evidence type="ECO:0000259" key="12">
    <source>
        <dbReference type="Pfam" id="PF07993"/>
    </source>
</evidence>
<feature type="domain" description="Thioester reductase (TE)" evidence="12">
    <location>
        <begin position="17"/>
        <end position="288"/>
    </location>
</feature>
<organism evidence="13">
    <name type="scientific">Culicoides sonorensis</name>
    <name type="common">Biting midge</name>
    <dbReference type="NCBI Taxonomy" id="179676"/>
    <lineage>
        <taxon>Eukaryota</taxon>
        <taxon>Metazoa</taxon>
        <taxon>Ecdysozoa</taxon>
        <taxon>Arthropoda</taxon>
        <taxon>Hexapoda</taxon>
        <taxon>Insecta</taxon>
        <taxon>Pterygota</taxon>
        <taxon>Neoptera</taxon>
        <taxon>Endopterygota</taxon>
        <taxon>Diptera</taxon>
        <taxon>Nematocera</taxon>
        <taxon>Chironomoidea</taxon>
        <taxon>Ceratopogonidae</taxon>
        <taxon>Ceratopogoninae</taxon>
        <taxon>Culicoides</taxon>
        <taxon>Monoculicoides</taxon>
    </lineage>
</organism>
<dbReference type="InterPro" id="IPR033640">
    <property type="entry name" value="FAR_C"/>
</dbReference>
<keyword evidence="7 10" id="KW-0443">Lipid metabolism</keyword>
<dbReference type="CDD" id="cd09071">
    <property type="entry name" value="FAR_C"/>
    <property type="match status" value="1"/>
</dbReference>
<keyword evidence="10" id="KW-0560">Oxidoreductase</keyword>
<feature type="domain" description="Fatty acyl-CoA reductase C-terminal" evidence="11">
    <location>
        <begin position="361"/>
        <end position="453"/>
    </location>
</feature>
<name>A0A336LR38_CULSO</name>
<dbReference type="SUPFAM" id="SSF51735">
    <property type="entry name" value="NAD(P)-binding Rossmann-fold domains"/>
    <property type="match status" value="1"/>
</dbReference>
<reference evidence="13" key="1">
    <citation type="submission" date="2018-07" db="EMBL/GenBank/DDBJ databases">
        <authorList>
            <person name="Quirk P.G."/>
            <person name="Krulwich T.A."/>
        </authorList>
    </citation>
    <scope>NUCLEOTIDE SEQUENCE</scope>
</reference>
<evidence type="ECO:0000313" key="13">
    <source>
        <dbReference type="EMBL" id="SSX20506.1"/>
    </source>
</evidence>
<evidence type="ECO:0000256" key="7">
    <source>
        <dbReference type="ARBA" id="ARBA00023098"/>
    </source>
</evidence>
<sequence length="479" mass="54725">MSGDRITPSFDGKIIFLTGGTGFLGKVIIEKFLRCMPKLGGIWLLVRTKKGVDPQERLPVIFQNALFDSVKKEYGLDYMLKQVRAIPGDVSQLGLGLSDDDRKLITNNVNIIYHCAATIRFDEPLKRAVLLNTRGTKLMLDLAKECKKLEMFGYMGTAYCHLNEKLLLEKEYPPPTDPYKVISACEWLDDAAIDGITKKILGDIPNTYAFTKALSESLVMESMKEIPSVVWRPSIIIPCWKEPIPGWTDNINGPTGILIGAGKGVIRTMYCKQDGYGDFLPVDLAVNGVITSTWNFIANKDHSKRIWHMVSSAEIKLSWQEIVDLGRWIVKNKLPLNGVLWYPGGSMKSSRLQHNIACFLYHWVPAYVLDVLLICLGYDPVLKRVQRRIQNGFEVFEYYTNHVWDFDNANVLYLRAKLNEEESEKYKIDGHGVDIVDYFLNCVKAARLYILKETDDTIPDARRHMKIMWFVDKFYNSKK</sequence>
<dbReference type="PANTHER" id="PTHR11011:SF61">
    <property type="entry name" value="FATTY ACYL-COA REDUCTASE"/>
    <property type="match status" value="1"/>
</dbReference>
<evidence type="ECO:0000256" key="10">
    <source>
        <dbReference type="RuleBase" id="RU363097"/>
    </source>
</evidence>
<gene>
    <name evidence="13" type="primary">CSON001689</name>
</gene>
<dbReference type="InterPro" id="IPR036291">
    <property type="entry name" value="NAD(P)-bd_dom_sf"/>
</dbReference>
<evidence type="ECO:0000256" key="5">
    <source>
        <dbReference type="ARBA" id="ARBA00022857"/>
    </source>
</evidence>
<evidence type="ECO:0000256" key="1">
    <source>
        <dbReference type="ARBA" id="ARBA00004141"/>
    </source>
</evidence>
<comment type="subcellular location">
    <subcellularLocation>
        <location evidence="1">Membrane</location>
        <topology evidence="1">Multi-pass membrane protein</topology>
    </subcellularLocation>
</comment>
<keyword evidence="4" id="KW-0812">Transmembrane</keyword>
<keyword evidence="6" id="KW-1133">Transmembrane helix</keyword>
<dbReference type="EC" id="1.2.1.84" evidence="10"/>
<comment type="similarity">
    <text evidence="2 10">Belongs to the fatty acyl-CoA reductase family.</text>
</comment>
<keyword evidence="8" id="KW-0472">Membrane</keyword>
<dbReference type="Pfam" id="PF07993">
    <property type="entry name" value="NAD_binding_4"/>
    <property type="match status" value="1"/>
</dbReference>
<dbReference type="PANTHER" id="PTHR11011">
    <property type="entry name" value="MALE STERILITY PROTEIN 2-RELATED"/>
    <property type="match status" value="1"/>
</dbReference>
<dbReference type="EMBL" id="UFQT01000126">
    <property type="protein sequence ID" value="SSX20506.1"/>
    <property type="molecule type" value="Genomic_DNA"/>
</dbReference>
<dbReference type="VEuPathDB" id="VectorBase:CSON001689"/>
<evidence type="ECO:0000256" key="2">
    <source>
        <dbReference type="ARBA" id="ARBA00005928"/>
    </source>
</evidence>
<evidence type="ECO:0000256" key="9">
    <source>
        <dbReference type="ARBA" id="ARBA00052530"/>
    </source>
</evidence>
<comment type="catalytic activity">
    <reaction evidence="9 10">
        <text>a long-chain fatty acyl-CoA + 2 NADPH + 2 H(+) = a long-chain primary fatty alcohol + 2 NADP(+) + CoA</text>
        <dbReference type="Rhea" id="RHEA:52716"/>
        <dbReference type="ChEBI" id="CHEBI:15378"/>
        <dbReference type="ChEBI" id="CHEBI:57287"/>
        <dbReference type="ChEBI" id="CHEBI:57783"/>
        <dbReference type="ChEBI" id="CHEBI:58349"/>
        <dbReference type="ChEBI" id="CHEBI:77396"/>
        <dbReference type="ChEBI" id="CHEBI:83139"/>
        <dbReference type="EC" id="1.2.1.84"/>
    </reaction>
</comment>